<dbReference type="EMBL" id="CP104064">
    <property type="protein sequence ID" value="WAH35222.1"/>
    <property type="molecule type" value="Genomic_DNA"/>
</dbReference>
<dbReference type="InterPro" id="IPR034660">
    <property type="entry name" value="DinB/YfiT-like"/>
</dbReference>
<protein>
    <submittedName>
        <fullName evidence="3">DinB family protein</fullName>
    </submittedName>
</protein>
<proteinExistence type="inferred from homology"/>
<dbReference type="Proteomes" id="UP001164803">
    <property type="component" value="Chromosome"/>
</dbReference>
<dbReference type="PANTHER" id="PTHR37302:SF3">
    <property type="entry name" value="DAMAGE-INDUCIBLE PROTEIN DINB"/>
    <property type="match status" value="1"/>
</dbReference>
<keyword evidence="2" id="KW-0479">Metal-binding</keyword>
<dbReference type="InterPro" id="IPR007837">
    <property type="entry name" value="DinB"/>
</dbReference>
<comment type="similarity">
    <text evidence="1">Belongs to the DinB family.</text>
</comment>
<dbReference type="Pfam" id="PF05163">
    <property type="entry name" value="DinB"/>
    <property type="match status" value="1"/>
</dbReference>
<dbReference type="RefSeq" id="WP_268042248.1">
    <property type="nucleotide sequence ID" value="NZ_CP104064.1"/>
</dbReference>
<dbReference type="Gene3D" id="1.20.120.450">
    <property type="entry name" value="dinb family like domain"/>
    <property type="match status" value="1"/>
</dbReference>
<name>A0ABY6YXG3_9BACL</name>
<dbReference type="SUPFAM" id="SSF109854">
    <property type="entry name" value="DinB/YfiT-like putative metalloenzymes"/>
    <property type="match status" value="1"/>
</dbReference>
<reference evidence="3" key="1">
    <citation type="submission" date="2022-08" db="EMBL/GenBank/DDBJ databases">
        <title>Alicyclobacillus dauci DSM2870, complete genome.</title>
        <authorList>
            <person name="Wang Q."/>
            <person name="Cai R."/>
            <person name="Wang Z."/>
        </authorList>
    </citation>
    <scope>NUCLEOTIDE SEQUENCE</scope>
    <source>
        <strain evidence="3">DSM 28700</strain>
    </source>
</reference>
<organism evidence="3 4">
    <name type="scientific">Alicyclobacillus dauci</name>
    <dbReference type="NCBI Taxonomy" id="1475485"/>
    <lineage>
        <taxon>Bacteria</taxon>
        <taxon>Bacillati</taxon>
        <taxon>Bacillota</taxon>
        <taxon>Bacilli</taxon>
        <taxon>Bacillales</taxon>
        <taxon>Alicyclobacillaceae</taxon>
        <taxon>Alicyclobacillus</taxon>
    </lineage>
</organism>
<keyword evidence="4" id="KW-1185">Reference proteome</keyword>
<evidence type="ECO:0000256" key="1">
    <source>
        <dbReference type="ARBA" id="ARBA00008635"/>
    </source>
</evidence>
<sequence>MKTLFQYNWQVRNDWFSWCNDVSEEELLKPRVGGVGGILQTLFHIIVVEYSWICDLKGRPDIDDDFDQHASLARIISLSKRLHPEVRDFVYGWTDKQELQTVNVTHPATGVSETFRHGEILSHVIVHEIHHIGQISVWAREIGRQPVTANLIHRGLFE</sequence>
<evidence type="ECO:0000256" key="2">
    <source>
        <dbReference type="ARBA" id="ARBA00022723"/>
    </source>
</evidence>
<evidence type="ECO:0000313" key="3">
    <source>
        <dbReference type="EMBL" id="WAH35222.1"/>
    </source>
</evidence>
<evidence type="ECO:0000313" key="4">
    <source>
        <dbReference type="Proteomes" id="UP001164803"/>
    </source>
</evidence>
<dbReference type="PANTHER" id="PTHR37302">
    <property type="entry name" value="SLR1116 PROTEIN"/>
    <property type="match status" value="1"/>
</dbReference>
<accession>A0ABY6YXG3</accession>
<gene>
    <name evidence="3" type="ORF">NZD86_12960</name>
</gene>